<dbReference type="SUPFAM" id="SSF52096">
    <property type="entry name" value="ClpP/crotonase"/>
    <property type="match status" value="1"/>
</dbReference>
<evidence type="ECO:0000256" key="5">
    <source>
        <dbReference type="ARBA" id="ARBA00022990"/>
    </source>
</evidence>
<evidence type="ECO:0000256" key="1">
    <source>
        <dbReference type="ARBA" id="ARBA00004275"/>
    </source>
</evidence>
<dbReference type="InterPro" id="IPR029045">
    <property type="entry name" value="ClpP/crotonase-like_dom_sf"/>
</dbReference>
<dbReference type="PANTHER" id="PTHR43149">
    <property type="entry name" value="ENOYL-COA HYDRATASE"/>
    <property type="match status" value="1"/>
</dbReference>
<accession>A0A138ZZX3</accession>
<keyword evidence="5" id="KW-0007">Acetylation</keyword>
<keyword evidence="6" id="KW-0443">Lipid metabolism</keyword>
<dbReference type="InterPro" id="IPR045002">
    <property type="entry name" value="Ech1-like"/>
</dbReference>
<sequence length="279" mass="30608">MAPETQKFDGYPNYETLKVEYKHEFVLNVQLNRVQKLNAFTDKTFTELGDVFRRVANDGSTRVVVVTSNAKVFTAGLDLNAQGGGFSLTNEDPARRALQIIRGAARWQEPFNLIEDCGKPVIGACIGAGLDFISACDVRFCSKDAFFSIKEVDIGIAADVGTLQRLPKILGNDSLVRELALSARNFTAQEADKAGLVSKVLDTKEECWNAAFSLGQLIAAKSPVAVLSTKFNLNYSRDHTVGDGLRFAGVWNSAFIQTADTKEAIGSFLQKRKPKFEKL</sequence>
<keyword evidence="7" id="KW-0576">Peroxisome</keyword>
<evidence type="ECO:0000256" key="2">
    <source>
        <dbReference type="ARBA" id="ARBA00005005"/>
    </source>
</evidence>
<dbReference type="Gene3D" id="1.10.12.10">
    <property type="entry name" value="Lyase 2-enoyl-coa Hydratase, Chain A, domain 2"/>
    <property type="match status" value="1"/>
</dbReference>
<name>A0A138ZZX3_GONPJ</name>
<dbReference type="Proteomes" id="UP000070544">
    <property type="component" value="Unassembled WGS sequence"/>
</dbReference>
<evidence type="ECO:0000256" key="8">
    <source>
        <dbReference type="ARBA" id="ARBA00023235"/>
    </source>
</evidence>
<dbReference type="STRING" id="1344416.A0A138ZZX3"/>
<dbReference type="PANTHER" id="PTHR43149:SF1">
    <property type="entry name" value="DELTA(3,5)-DELTA(2,4)-DIENOYL-COA ISOMERASE, MITOCHONDRIAL"/>
    <property type="match status" value="1"/>
</dbReference>
<dbReference type="FunFam" id="3.90.226.10:FF:000024">
    <property type="entry name" value="Delta3,5-delta2,4-dienoyl-CoA isomerase"/>
    <property type="match status" value="1"/>
</dbReference>
<dbReference type="CDD" id="cd06558">
    <property type="entry name" value="crotonase-like"/>
    <property type="match status" value="1"/>
</dbReference>
<evidence type="ECO:0000256" key="6">
    <source>
        <dbReference type="ARBA" id="ARBA00023098"/>
    </source>
</evidence>
<keyword evidence="10" id="KW-1185">Reference proteome</keyword>
<gene>
    <name evidence="9" type="ORF">M427DRAFT_140015</name>
</gene>
<keyword evidence="4" id="KW-0276">Fatty acid metabolism</keyword>
<dbReference type="EMBL" id="KQ965838">
    <property type="protein sequence ID" value="KXS10054.1"/>
    <property type="molecule type" value="Genomic_DNA"/>
</dbReference>
<proteinExistence type="inferred from homology"/>
<comment type="subcellular location">
    <subcellularLocation>
        <location evidence="1">Peroxisome</location>
    </subcellularLocation>
</comment>
<dbReference type="OrthoDB" id="14970at2759"/>
<comment type="pathway">
    <text evidence="2">Lipid metabolism; fatty acid beta-oxidation.</text>
</comment>
<evidence type="ECO:0000256" key="7">
    <source>
        <dbReference type="ARBA" id="ARBA00023140"/>
    </source>
</evidence>
<reference evidence="9 10" key="1">
    <citation type="journal article" date="2015" name="Genome Biol. Evol.">
        <title>Phylogenomic analyses indicate that early fungi evolved digesting cell walls of algal ancestors of land plants.</title>
        <authorList>
            <person name="Chang Y."/>
            <person name="Wang S."/>
            <person name="Sekimoto S."/>
            <person name="Aerts A.L."/>
            <person name="Choi C."/>
            <person name="Clum A."/>
            <person name="LaButti K.M."/>
            <person name="Lindquist E.A."/>
            <person name="Yee Ngan C."/>
            <person name="Ohm R.A."/>
            <person name="Salamov A.A."/>
            <person name="Grigoriev I.V."/>
            <person name="Spatafora J.W."/>
            <person name="Berbee M.L."/>
        </authorList>
    </citation>
    <scope>NUCLEOTIDE SEQUENCE [LARGE SCALE GENOMIC DNA]</scope>
    <source>
        <strain evidence="9 10">JEL478</strain>
    </source>
</reference>
<organism evidence="9 10">
    <name type="scientific">Gonapodya prolifera (strain JEL478)</name>
    <name type="common">Monoblepharis prolifera</name>
    <dbReference type="NCBI Taxonomy" id="1344416"/>
    <lineage>
        <taxon>Eukaryota</taxon>
        <taxon>Fungi</taxon>
        <taxon>Fungi incertae sedis</taxon>
        <taxon>Chytridiomycota</taxon>
        <taxon>Chytridiomycota incertae sedis</taxon>
        <taxon>Monoblepharidomycetes</taxon>
        <taxon>Monoblepharidales</taxon>
        <taxon>Gonapodyaceae</taxon>
        <taxon>Gonapodya</taxon>
    </lineage>
</organism>
<comment type="similarity">
    <text evidence="3">Belongs to the enoyl-CoA hydratase/isomerase family.</text>
</comment>
<dbReference type="GO" id="GO:0006635">
    <property type="term" value="P:fatty acid beta-oxidation"/>
    <property type="evidence" value="ECO:0007669"/>
    <property type="project" value="UniProtKB-UniPathway"/>
</dbReference>
<dbReference type="GO" id="GO:0051750">
    <property type="term" value="F:delta(3,5)-delta(2,4)-dienoyl-CoA isomerase activity"/>
    <property type="evidence" value="ECO:0007669"/>
    <property type="project" value="TreeGrafter"/>
</dbReference>
<dbReference type="Pfam" id="PF00378">
    <property type="entry name" value="ECH_1"/>
    <property type="match status" value="1"/>
</dbReference>
<dbReference type="AlphaFoldDB" id="A0A138ZZX3"/>
<dbReference type="FunFam" id="1.10.12.10:FF:000004">
    <property type="entry name" value="Delta3,5-delta2,4-dienoyl-CoA isomerase"/>
    <property type="match status" value="1"/>
</dbReference>
<dbReference type="OMA" id="CSKDTVF"/>
<evidence type="ECO:0000256" key="4">
    <source>
        <dbReference type="ARBA" id="ARBA00022832"/>
    </source>
</evidence>
<evidence type="ECO:0000313" key="10">
    <source>
        <dbReference type="Proteomes" id="UP000070544"/>
    </source>
</evidence>
<evidence type="ECO:0000256" key="3">
    <source>
        <dbReference type="ARBA" id="ARBA00005254"/>
    </source>
</evidence>
<dbReference type="GO" id="GO:0005777">
    <property type="term" value="C:peroxisome"/>
    <property type="evidence" value="ECO:0007669"/>
    <property type="project" value="UniProtKB-SubCell"/>
</dbReference>
<evidence type="ECO:0000313" key="9">
    <source>
        <dbReference type="EMBL" id="KXS10054.1"/>
    </source>
</evidence>
<keyword evidence="8" id="KW-0413">Isomerase</keyword>
<dbReference type="InterPro" id="IPR014748">
    <property type="entry name" value="Enoyl-CoA_hydra_C"/>
</dbReference>
<dbReference type="UniPathway" id="UPA00659"/>
<dbReference type="Gene3D" id="3.90.226.10">
    <property type="entry name" value="2-enoyl-CoA Hydratase, Chain A, domain 1"/>
    <property type="match status" value="1"/>
</dbReference>
<dbReference type="InterPro" id="IPR001753">
    <property type="entry name" value="Enoyl-CoA_hydra/iso"/>
</dbReference>
<dbReference type="GO" id="GO:0005739">
    <property type="term" value="C:mitochondrion"/>
    <property type="evidence" value="ECO:0007669"/>
    <property type="project" value="TreeGrafter"/>
</dbReference>
<protein>
    <submittedName>
        <fullName evidence="9">ClpP/crotonase</fullName>
    </submittedName>
</protein>